<keyword evidence="4" id="KW-0539">Nucleus</keyword>
<dbReference type="AlphaFoldDB" id="A0A834W9R9"/>
<dbReference type="OrthoDB" id="200660at2759"/>
<dbReference type="GO" id="GO:0006281">
    <property type="term" value="P:DNA repair"/>
    <property type="evidence" value="ECO:0007669"/>
    <property type="project" value="UniProtKB-KW"/>
</dbReference>
<evidence type="ECO:0000256" key="6">
    <source>
        <dbReference type="SAM" id="Phobius"/>
    </source>
</evidence>
<keyword evidence="8" id="KW-1185">Reference proteome</keyword>
<keyword evidence="6" id="KW-1133">Transmembrane helix</keyword>
<evidence type="ECO:0000256" key="2">
    <source>
        <dbReference type="ARBA" id="ARBA00022763"/>
    </source>
</evidence>
<dbReference type="GO" id="GO:0005634">
    <property type="term" value="C:nucleus"/>
    <property type="evidence" value="ECO:0007669"/>
    <property type="project" value="UniProtKB-SubCell"/>
</dbReference>
<name>A0A834W9R9_9FABA</name>
<dbReference type="PANTHER" id="PTHR12663:SF69">
    <property type="entry name" value="SISTER CHROMATID COHESION PROTEIN PDS5 HOMOLOG E"/>
    <property type="match status" value="1"/>
</dbReference>
<organism evidence="7 8">
    <name type="scientific">Senna tora</name>
    <dbReference type="NCBI Taxonomy" id="362788"/>
    <lineage>
        <taxon>Eukaryota</taxon>
        <taxon>Viridiplantae</taxon>
        <taxon>Streptophyta</taxon>
        <taxon>Embryophyta</taxon>
        <taxon>Tracheophyta</taxon>
        <taxon>Spermatophyta</taxon>
        <taxon>Magnoliopsida</taxon>
        <taxon>eudicotyledons</taxon>
        <taxon>Gunneridae</taxon>
        <taxon>Pentapetalae</taxon>
        <taxon>rosids</taxon>
        <taxon>fabids</taxon>
        <taxon>Fabales</taxon>
        <taxon>Fabaceae</taxon>
        <taxon>Caesalpinioideae</taxon>
        <taxon>Cassia clade</taxon>
        <taxon>Senna</taxon>
    </lineage>
</organism>
<evidence type="ECO:0000256" key="3">
    <source>
        <dbReference type="ARBA" id="ARBA00023204"/>
    </source>
</evidence>
<gene>
    <name evidence="7" type="ORF">G2W53_028461</name>
</gene>
<dbReference type="GO" id="GO:0007064">
    <property type="term" value="P:mitotic sister chromatid cohesion"/>
    <property type="evidence" value="ECO:0007669"/>
    <property type="project" value="InterPro"/>
</dbReference>
<keyword evidence="6" id="KW-0812">Transmembrane</keyword>
<evidence type="ECO:0000313" key="8">
    <source>
        <dbReference type="Proteomes" id="UP000634136"/>
    </source>
</evidence>
<dbReference type="PANTHER" id="PTHR12663">
    <property type="entry name" value="ANDROGEN INDUCED INHIBITOR OF PROLIFERATION AS3 / PDS5-RELATED"/>
    <property type="match status" value="1"/>
</dbReference>
<dbReference type="Pfam" id="PF20168">
    <property type="entry name" value="PDS5"/>
    <property type="match status" value="1"/>
</dbReference>
<protein>
    <submittedName>
        <fullName evidence="7">Sister chromatid cohesion protein pds5-like</fullName>
    </submittedName>
</protein>
<sequence length="301" mass="33873">MLWCTNQTTTQPILEALTPLKDALVSRNLYRHEDENIKIATISCIFEIIRIPSPNSPYSDEQMKKLIRNCAIQLEPYLMQDVQSSGRDLNDYAQIVASICQDESNKMVEDDKKLDVSKDDADDQSRSNLERRSTKQPLVSKPNINDTKYFENVKPTVVLAIRASFTNEELLGCKIKVWWPMDEKKQKVEGESDTSGSVAKKAVSKFKRLRKLSDGIEAMNDLASQSHIFQGFMICTSHSCHGSYGYDDMLSSFVVDVSGGSGLLYFSILVSCIVIKSRISACSCRLLGINQTLLIVYLLFV</sequence>
<feature type="compositionally biased region" description="Basic and acidic residues" evidence="5">
    <location>
        <begin position="110"/>
        <end position="133"/>
    </location>
</feature>
<dbReference type="InterPro" id="IPR039776">
    <property type="entry name" value="Pds5"/>
</dbReference>
<evidence type="ECO:0000313" key="7">
    <source>
        <dbReference type="EMBL" id="KAF7814492.1"/>
    </source>
</evidence>
<evidence type="ECO:0000256" key="5">
    <source>
        <dbReference type="SAM" id="MobiDB-lite"/>
    </source>
</evidence>
<feature type="region of interest" description="Disordered" evidence="5">
    <location>
        <begin position="110"/>
        <end position="141"/>
    </location>
</feature>
<keyword evidence="6" id="KW-0472">Membrane</keyword>
<proteinExistence type="predicted"/>
<evidence type="ECO:0000256" key="1">
    <source>
        <dbReference type="ARBA" id="ARBA00004123"/>
    </source>
</evidence>
<comment type="caution">
    <text evidence="7">The sequence shown here is derived from an EMBL/GenBank/DDBJ whole genome shotgun (WGS) entry which is preliminary data.</text>
</comment>
<dbReference type="Proteomes" id="UP000634136">
    <property type="component" value="Unassembled WGS sequence"/>
</dbReference>
<feature type="transmembrane region" description="Helical" evidence="6">
    <location>
        <begin position="253"/>
        <end position="275"/>
    </location>
</feature>
<accession>A0A834W9R9</accession>
<dbReference type="GO" id="GO:0000785">
    <property type="term" value="C:chromatin"/>
    <property type="evidence" value="ECO:0007669"/>
    <property type="project" value="TreeGrafter"/>
</dbReference>
<keyword evidence="3" id="KW-0234">DNA repair</keyword>
<comment type="subcellular location">
    <subcellularLocation>
        <location evidence="1">Nucleus</location>
    </subcellularLocation>
</comment>
<evidence type="ECO:0000256" key="4">
    <source>
        <dbReference type="ARBA" id="ARBA00023242"/>
    </source>
</evidence>
<dbReference type="EMBL" id="JAAIUW010000009">
    <property type="protein sequence ID" value="KAF7814492.1"/>
    <property type="molecule type" value="Genomic_DNA"/>
</dbReference>
<keyword evidence="2" id="KW-0227">DNA damage</keyword>
<reference evidence="7" key="1">
    <citation type="submission" date="2020-09" db="EMBL/GenBank/DDBJ databases">
        <title>Genome-Enabled Discovery of Anthraquinone Biosynthesis in Senna tora.</title>
        <authorList>
            <person name="Kang S.-H."/>
            <person name="Pandey R.P."/>
            <person name="Lee C.-M."/>
            <person name="Sim J.-S."/>
            <person name="Jeong J.-T."/>
            <person name="Choi B.-S."/>
            <person name="Jung M."/>
            <person name="Ginzburg D."/>
            <person name="Zhao K."/>
            <person name="Won S.Y."/>
            <person name="Oh T.-J."/>
            <person name="Yu Y."/>
            <person name="Kim N.-H."/>
            <person name="Lee O.R."/>
            <person name="Lee T.-H."/>
            <person name="Bashyal P."/>
            <person name="Kim T.-S."/>
            <person name="Lee W.-H."/>
            <person name="Kawkins C."/>
            <person name="Kim C.-K."/>
            <person name="Kim J.S."/>
            <person name="Ahn B.O."/>
            <person name="Rhee S.Y."/>
            <person name="Sohng J.K."/>
        </authorList>
    </citation>
    <scope>NUCLEOTIDE SEQUENCE</scope>
    <source>
        <tissue evidence="7">Leaf</tissue>
    </source>
</reference>